<evidence type="ECO:0000313" key="3">
    <source>
        <dbReference type="Proteomes" id="UP001501004"/>
    </source>
</evidence>
<dbReference type="InterPro" id="IPR013780">
    <property type="entry name" value="Glyco_hydro_b"/>
</dbReference>
<keyword evidence="3" id="KW-1185">Reference proteome</keyword>
<dbReference type="Gene3D" id="2.60.40.1180">
    <property type="entry name" value="Golgi alpha-mannosidase II"/>
    <property type="match status" value="1"/>
</dbReference>
<dbReference type="InterPro" id="IPR025092">
    <property type="entry name" value="Glyco_hydro_66"/>
</dbReference>
<comment type="caution">
    <text evidence="2">The sequence shown here is derived from an EMBL/GenBank/DDBJ whole genome shotgun (WGS) entry which is preliminary data.</text>
</comment>
<dbReference type="EMBL" id="BAABAE010000001">
    <property type="protein sequence ID" value="GAA3730903.1"/>
    <property type="molecule type" value="Genomic_DNA"/>
</dbReference>
<evidence type="ECO:0000256" key="1">
    <source>
        <dbReference type="ARBA" id="ARBA00022729"/>
    </source>
</evidence>
<keyword evidence="2" id="KW-0378">Hydrolase</keyword>
<dbReference type="Gene3D" id="3.20.20.80">
    <property type="entry name" value="Glycosidases"/>
    <property type="match status" value="1"/>
</dbReference>
<gene>
    <name evidence="2" type="ORF">GCM10022239_04380</name>
</gene>
<dbReference type="GO" id="GO:0016787">
    <property type="term" value="F:hydrolase activity"/>
    <property type="evidence" value="ECO:0007669"/>
    <property type="project" value="UniProtKB-KW"/>
</dbReference>
<reference evidence="3" key="1">
    <citation type="journal article" date="2019" name="Int. J. Syst. Evol. Microbiol.">
        <title>The Global Catalogue of Microorganisms (GCM) 10K type strain sequencing project: providing services to taxonomists for standard genome sequencing and annotation.</title>
        <authorList>
            <consortium name="The Broad Institute Genomics Platform"/>
            <consortium name="The Broad Institute Genome Sequencing Center for Infectious Disease"/>
            <person name="Wu L."/>
            <person name="Ma J."/>
        </authorList>
    </citation>
    <scope>NUCLEOTIDE SEQUENCE [LARGE SCALE GENOMIC DNA]</scope>
    <source>
        <strain evidence="3">JCM 16949</strain>
    </source>
</reference>
<dbReference type="InterPro" id="IPR017853">
    <property type="entry name" value="GH"/>
</dbReference>
<proteinExistence type="predicted"/>
<protein>
    <submittedName>
        <fullName evidence="2">Glycoside hydrolase family 66 protein</fullName>
    </submittedName>
</protein>
<keyword evidence="1" id="KW-0732">Signal</keyword>
<organism evidence="2 3">
    <name type="scientific">Leifsonella bigeumensis</name>
    <dbReference type="NCBI Taxonomy" id="433643"/>
    <lineage>
        <taxon>Bacteria</taxon>
        <taxon>Bacillati</taxon>
        <taxon>Actinomycetota</taxon>
        <taxon>Actinomycetes</taxon>
        <taxon>Micrococcales</taxon>
        <taxon>Microbacteriaceae</taxon>
        <taxon>Leifsonella</taxon>
    </lineage>
</organism>
<dbReference type="RefSeq" id="WP_344753222.1">
    <property type="nucleotide sequence ID" value="NZ_BAABAE010000001.1"/>
</dbReference>
<dbReference type="Pfam" id="PF13199">
    <property type="entry name" value="Glyco_hydro_66"/>
    <property type="match status" value="1"/>
</dbReference>
<evidence type="ECO:0000313" key="2">
    <source>
        <dbReference type="EMBL" id="GAA3730903.1"/>
    </source>
</evidence>
<name>A0ABP7F738_9MICO</name>
<dbReference type="Proteomes" id="UP001501004">
    <property type="component" value="Unassembled WGS sequence"/>
</dbReference>
<accession>A0ABP7F738</accession>
<sequence>MALIPDRATYAPGHPVVIELSAPAPADGMAVVSRLNEIVRTVPVAALATMADLGSFDRGGYGVRIGSAVTAFDVLDDPFERPRYGFVVEITEGVDVPEVSRFFRRLHLNLAQFYDWAYRHSQLMPPGQHYVDPLGQERDLGTVDRMAGALADAGTVPLGYSAVYAIGSDEVADWGESLLLRSDGEPYRLGEDFLVLVDPAEPRWLEHYLAQLEQVLEGTALRGFHLDQYGWPKFATRGDGARVDLSASFVALLGAVRDRMPGARFMFNNVNDFPTLATAPTPQDATYIEVWAPHTELQDLATLATDARAARPEHPPILSAYLSCYREDGAQSDEASANRAAGLVMATAFSHGASHLLLGEDGHALTDPYYPRNHELAEGSIDFFAAWYDFAVRYGDLLFDPAAQDVTGSFTGGINEDVVLTGADFSTKADAGAVWTHVVRTPLGLVIHLINLVGQTETAWDAGKNPTQALAGASLELALVREGTEVWFASVDEPDMVALPRTGTSASAQTDALSAGQSSTVFSLPALQAYSIVFIPEDGLG</sequence>
<dbReference type="SUPFAM" id="SSF51445">
    <property type="entry name" value="(Trans)glycosidases"/>
    <property type="match status" value="1"/>
</dbReference>